<organism evidence="2">
    <name type="scientific">Opuntia streptacantha</name>
    <name type="common">Prickly pear cactus</name>
    <name type="synonym">Opuntia cardona</name>
    <dbReference type="NCBI Taxonomy" id="393608"/>
    <lineage>
        <taxon>Eukaryota</taxon>
        <taxon>Viridiplantae</taxon>
        <taxon>Streptophyta</taxon>
        <taxon>Embryophyta</taxon>
        <taxon>Tracheophyta</taxon>
        <taxon>Spermatophyta</taxon>
        <taxon>Magnoliopsida</taxon>
        <taxon>eudicotyledons</taxon>
        <taxon>Gunneridae</taxon>
        <taxon>Pentapetalae</taxon>
        <taxon>Caryophyllales</taxon>
        <taxon>Cactineae</taxon>
        <taxon>Cactaceae</taxon>
        <taxon>Opuntioideae</taxon>
        <taxon>Opuntia</taxon>
    </lineage>
</organism>
<evidence type="ECO:0000256" key="1">
    <source>
        <dbReference type="SAM" id="MobiDB-lite"/>
    </source>
</evidence>
<accession>A0A7C8YVG0</accession>
<feature type="region of interest" description="Disordered" evidence="1">
    <location>
        <begin position="1"/>
        <end position="52"/>
    </location>
</feature>
<evidence type="ECO:0000313" key="2">
    <source>
        <dbReference type="EMBL" id="MBA4627153.1"/>
    </source>
</evidence>
<reference evidence="2" key="1">
    <citation type="journal article" date="2013" name="J. Plant Res.">
        <title>Effect of fungi and light on seed germination of three Opuntia species from semiarid lands of central Mexico.</title>
        <authorList>
            <person name="Delgado-Sanchez P."/>
            <person name="Jimenez-Bremont J.F."/>
            <person name="Guerrero-Gonzalez Mde L."/>
            <person name="Flores J."/>
        </authorList>
    </citation>
    <scope>NUCLEOTIDE SEQUENCE</scope>
    <source>
        <tissue evidence="2">Cladode</tissue>
    </source>
</reference>
<proteinExistence type="predicted"/>
<protein>
    <submittedName>
        <fullName evidence="2">Uncharacterized protein</fullName>
    </submittedName>
</protein>
<dbReference type="AlphaFoldDB" id="A0A7C8YVG0"/>
<sequence>MRNPLRKLFKDRGYPDSSHVHGGNSSFTSSAIIPSSAPLPPPPAGYPYNDQYRPHTSVVQPPTAHPYTPQQDSEQVWEINAGNNKNIKGNQKTANVKAGNSAAGCPPAINLPQNGRFVINAGGNTNHGDLQESGNVDFANIG</sequence>
<reference evidence="2" key="2">
    <citation type="submission" date="2020-07" db="EMBL/GenBank/DDBJ databases">
        <authorList>
            <person name="Vera ALvarez R."/>
            <person name="Arias-Moreno D.M."/>
            <person name="Jimenez-Jacinto V."/>
            <person name="Jimenez-Bremont J.F."/>
            <person name="Swaminathan K."/>
            <person name="Moose S.P."/>
            <person name="Guerrero-Gonzalez M.L."/>
            <person name="Marino-Ramirez L."/>
            <person name="Landsman D."/>
            <person name="Rodriguez-Kessler M."/>
            <person name="Delgado-Sanchez P."/>
        </authorList>
    </citation>
    <scope>NUCLEOTIDE SEQUENCE</scope>
    <source>
        <tissue evidence="2">Cladode</tissue>
    </source>
</reference>
<dbReference type="EMBL" id="GISG01060580">
    <property type="protein sequence ID" value="MBA4627153.1"/>
    <property type="molecule type" value="Transcribed_RNA"/>
</dbReference>
<feature type="compositionally biased region" description="Low complexity" evidence="1">
    <location>
        <begin position="25"/>
        <end position="36"/>
    </location>
</feature>
<name>A0A7C8YVG0_OPUST</name>